<name>A0AAW0NPE2_9GOBI</name>
<dbReference type="AlphaFoldDB" id="A0AAW0NPE2"/>
<accession>A0AAW0NPE2</accession>
<organism evidence="2 3">
    <name type="scientific">Mugilogobius chulae</name>
    <name type="common">yellowstripe goby</name>
    <dbReference type="NCBI Taxonomy" id="88201"/>
    <lineage>
        <taxon>Eukaryota</taxon>
        <taxon>Metazoa</taxon>
        <taxon>Chordata</taxon>
        <taxon>Craniata</taxon>
        <taxon>Vertebrata</taxon>
        <taxon>Euteleostomi</taxon>
        <taxon>Actinopterygii</taxon>
        <taxon>Neopterygii</taxon>
        <taxon>Teleostei</taxon>
        <taxon>Neoteleostei</taxon>
        <taxon>Acanthomorphata</taxon>
        <taxon>Gobiaria</taxon>
        <taxon>Gobiiformes</taxon>
        <taxon>Gobioidei</taxon>
        <taxon>Gobiidae</taxon>
        <taxon>Gobionellinae</taxon>
        <taxon>Mugilogobius</taxon>
    </lineage>
</organism>
<comment type="caution">
    <text evidence="2">The sequence shown here is derived from an EMBL/GenBank/DDBJ whole genome shotgun (WGS) entry which is preliminary data.</text>
</comment>
<dbReference type="EMBL" id="JBBPFD010000012">
    <property type="protein sequence ID" value="KAK7904853.1"/>
    <property type="molecule type" value="Genomic_DNA"/>
</dbReference>
<evidence type="ECO:0000313" key="2">
    <source>
        <dbReference type="EMBL" id="KAK7904853.1"/>
    </source>
</evidence>
<proteinExistence type="predicted"/>
<evidence type="ECO:0000256" key="1">
    <source>
        <dbReference type="SAM" id="MobiDB-lite"/>
    </source>
</evidence>
<evidence type="ECO:0000313" key="3">
    <source>
        <dbReference type="Proteomes" id="UP001460270"/>
    </source>
</evidence>
<gene>
    <name evidence="2" type="ORF">WMY93_017460</name>
</gene>
<feature type="region of interest" description="Disordered" evidence="1">
    <location>
        <begin position="32"/>
        <end position="67"/>
    </location>
</feature>
<keyword evidence="3" id="KW-1185">Reference proteome</keyword>
<reference evidence="3" key="1">
    <citation type="submission" date="2024-04" db="EMBL/GenBank/DDBJ databases">
        <title>Salinicola lusitanus LLJ914,a marine bacterium isolated from the Okinawa Trough.</title>
        <authorList>
            <person name="Li J."/>
        </authorList>
    </citation>
    <scope>NUCLEOTIDE SEQUENCE [LARGE SCALE GENOMIC DNA]</scope>
</reference>
<protein>
    <submittedName>
        <fullName evidence="2">Uncharacterized protein</fullName>
    </submittedName>
</protein>
<sequence length="142" mass="15739">MAAVPHYGVILCAGFSLPGIQSPRFSLVTLGTDSTHEESTMSPQTNKQTNKERKKERKVSSIKQTIESREASSSSMVCLQLVAGTFSRVRSMNYLHSSHHSCICMAFAKLEGSFARHSTYCLLWTSEQESKTQLLLLLPKGL</sequence>
<dbReference type="Proteomes" id="UP001460270">
    <property type="component" value="Unassembled WGS sequence"/>
</dbReference>